<sequence>MELKSCKRCKALFQYYSGKVMCTNCKQADDDYFLIVKEFLRDNPSASAEMINSETDVPVKIIKEFIKEGRLEISDKSPLAVDCERCGKKSTTGRICPACKSEIAMELNSTNKNLKSSQKQLKPAEHKGMRSKH</sequence>
<organism evidence="1 2">
    <name type="scientific">Candidatus Epulonipiscium fishelsonii</name>
    <dbReference type="NCBI Taxonomy" id="77094"/>
    <lineage>
        <taxon>Bacteria</taxon>
        <taxon>Bacillati</taxon>
        <taxon>Bacillota</taxon>
        <taxon>Clostridia</taxon>
        <taxon>Lachnospirales</taxon>
        <taxon>Lachnospiraceae</taxon>
        <taxon>Candidatus Epulonipiscium</taxon>
    </lineage>
</organism>
<name>A0ACC8XC34_9FIRM</name>
<keyword evidence="2" id="KW-1185">Reference proteome</keyword>
<proteinExistence type="predicted"/>
<reference evidence="1" key="1">
    <citation type="submission" date="2016-08" db="EMBL/GenBank/DDBJ databases">
        <authorList>
            <person name="Ngugi D.K."/>
            <person name="Miyake S."/>
            <person name="Stingl U."/>
        </authorList>
    </citation>
    <scope>NUCLEOTIDE SEQUENCE</scope>
    <source>
        <strain evidence="1">SCG-B11WGA-EpuloA1</strain>
    </source>
</reference>
<evidence type="ECO:0000313" key="1">
    <source>
        <dbReference type="EMBL" id="ONI40044.1"/>
    </source>
</evidence>
<gene>
    <name evidence="1" type="ORF">AN396_06760</name>
</gene>
<protein>
    <submittedName>
        <fullName evidence="1">Uncharacterized protein</fullName>
    </submittedName>
</protein>
<evidence type="ECO:0000313" key="2">
    <source>
        <dbReference type="Proteomes" id="UP000188605"/>
    </source>
</evidence>
<dbReference type="Proteomes" id="UP000188605">
    <property type="component" value="Unassembled WGS sequence"/>
</dbReference>
<accession>A0ACC8XC34</accession>
<comment type="caution">
    <text evidence="1">The sequence shown here is derived from an EMBL/GenBank/DDBJ whole genome shotgun (WGS) entry which is preliminary data.</text>
</comment>
<dbReference type="EMBL" id="LJDB01000057">
    <property type="protein sequence ID" value="ONI40044.1"/>
    <property type="molecule type" value="Genomic_DNA"/>
</dbReference>